<dbReference type="EMBL" id="QVLU01000008">
    <property type="protein sequence ID" value="RGE71896.1"/>
    <property type="molecule type" value="Genomic_DNA"/>
</dbReference>
<dbReference type="EMBL" id="QVLV01000003">
    <property type="protein sequence ID" value="RGE63549.1"/>
    <property type="molecule type" value="Genomic_DNA"/>
</dbReference>
<dbReference type="Proteomes" id="UP000260812">
    <property type="component" value="Unassembled WGS sequence"/>
</dbReference>
<accession>A0A3E3IXT3</accession>
<organism evidence="2 4">
    <name type="scientific">Eisenbergiella massiliensis</name>
    <dbReference type="NCBI Taxonomy" id="1720294"/>
    <lineage>
        <taxon>Bacteria</taxon>
        <taxon>Bacillati</taxon>
        <taxon>Bacillota</taxon>
        <taxon>Clostridia</taxon>
        <taxon>Lachnospirales</taxon>
        <taxon>Lachnospiraceae</taxon>
        <taxon>Eisenbergiella</taxon>
    </lineage>
</organism>
<keyword evidence="3" id="KW-1185">Reference proteome</keyword>
<evidence type="ECO:0000313" key="3">
    <source>
        <dbReference type="Proteomes" id="UP000260812"/>
    </source>
</evidence>
<name>A0A3E3IXT3_9FIRM</name>
<dbReference type="OrthoDB" id="308933at2"/>
<proteinExistence type="predicted"/>
<dbReference type="RefSeq" id="WP_117530776.1">
    <property type="nucleotide sequence ID" value="NZ_JBKUNB010000001.1"/>
</dbReference>
<gene>
    <name evidence="2" type="ORF">DWY69_10480</name>
    <name evidence="1" type="ORF">DXC51_06255</name>
</gene>
<dbReference type="AlphaFoldDB" id="A0A3E3IXT3"/>
<evidence type="ECO:0000313" key="4">
    <source>
        <dbReference type="Proteomes" id="UP000261166"/>
    </source>
</evidence>
<evidence type="ECO:0000313" key="2">
    <source>
        <dbReference type="EMBL" id="RGE71896.1"/>
    </source>
</evidence>
<evidence type="ECO:0000313" key="1">
    <source>
        <dbReference type="EMBL" id="RGE63549.1"/>
    </source>
</evidence>
<dbReference type="GeneID" id="97986491"/>
<comment type="caution">
    <text evidence="2">The sequence shown here is derived from an EMBL/GenBank/DDBJ whole genome shotgun (WGS) entry which is preliminary data.</text>
</comment>
<reference evidence="2 4" key="1">
    <citation type="submission" date="2018-08" db="EMBL/GenBank/DDBJ databases">
        <title>A genome reference for cultivated species of the human gut microbiota.</title>
        <authorList>
            <person name="Zou Y."/>
            <person name="Xue W."/>
            <person name="Luo G."/>
        </authorList>
    </citation>
    <scope>NUCLEOTIDE SEQUENCE [LARGE SCALE GENOMIC DNA]</scope>
    <source>
        <strain evidence="2 4">AF26-4BH</strain>
        <strain evidence="1">TF05-5AC</strain>
    </source>
</reference>
<protein>
    <submittedName>
        <fullName evidence="2">Uncharacterized protein</fullName>
    </submittedName>
</protein>
<sequence>MSEQLHDISVSEMDLTMQEFVKLIRATKSQFGTKIPEMVQNYTKTVKGQINNSAVTHAYELIKKILKADYVNDSDGEKIYFDEHHWVKLMYGSSGQQEAHLFPIAQKDMISLIALMVNATDSRVIITTHSPYILTSSNILLYSEKVENNYRGEEKPVIPRSIRLSYHKFAAYKVENAADSLTSLMDENSHMISTDYIDKVSEITNNELVIR</sequence>
<dbReference type="Proteomes" id="UP000261166">
    <property type="component" value="Unassembled WGS sequence"/>
</dbReference>